<dbReference type="Gene3D" id="2.60.40.1240">
    <property type="match status" value="1"/>
</dbReference>
<organism evidence="1 2">
    <name type="scientific">Capsulimonas corticalis</name>
    <dbReference type="NCBI Taxonomy" id="2219043"/>
    <lineage>
        <taxon>Bacteria</taxon>
        <taxon>Bacillati</taxon>
        <taxon>Armatimonadota</taxon>
        <taxon>Armatimonadia</taxon>
        <taxon>Capsulimonadales</taxon>
        <taxon>Capsulimonadaceae</taxon>
        <taxon>Capsulimonas</taxon>
    </lineage>
</organism>
<dbReference type="KEGG" id="ccot:CCAX7_63480"/>
<proteinExistence type="predicted"/>
<dbReference type="AlphaFoldDB" id="A0A402CWV9"/>
<reference evidence="1 2" key="1">
    <citation type="journal article" date="2019" name="Int. J. Syst. Evol. Microbiol.">
        <title>Capsulimonas corticalis gen. nov., sp. nov., an aerobic capsulated bacterium, of a novel bacterial order, Capsulimonadales ord. nov., of the class Armatimonadia of the phylum Armatimonadetes.</title>
        <authorList>
            <person name="Li J."/>
            <person name="Kudo C."/>
            <person name="Tonouchi A."/>
        </authorList>
    </citation>
    <scope>NUCLEOTIDE SEQUENCE [LARGE SCALE GENOMIC DNA]</scope>
    <source>
        <strain evidence="1 2">AX-7</strain>
    </source>
</reference>
<sequence>MITFVNAVTLTGLAAATALMSATALGANLVVDGKVASTSVRMIDGVAYVKVSDIAKSIGRVVAKRPGGYELIEAGGANQIAGVVKGKIGDQLFDGKWRFKVTGVETASTYALKTQGEPYSYGSDVSYNTSTRTFSAPAADTLIIVRCAIANGQKTKQTFWVAEGGSNTALTDDQGHAFTPIAYDFSGAPAQTEPLLPGSKMEFPVIFCIPAGTQLKDLIFTLRNNDASSKGNDVRVSLSGG</sequence>
<accession>A0A402CWV9</accession>
<protein>
    <submittedName>
        <fullName evidence="1">Uncharacterized protein</fullName>
    </submittedName>
</protein>
<gene>
    <name evidence="1" type="ORF">CCAX7_63480</name>
</gene>
<dbReference type="RefSeq" id="WP_119321827.1">
    <property type="nucleotide sequence ID" value="NZ_AP025739.1"/>
</dbReference>
<dbReference type="EMBL" id="AP025739">
    <property type="protein sequence ID" value="BDI34297.1"/>
    <property type="molecule type" value="Genomic_DNA"/>
</dbReference>
<evidence type="ECO:0000313" key="2">
    <source>
        <dbReference type="Proteomes" id="UP000287394"/>
    </source>
</evidence>
<dbReference type="OrthoDB" id="65354at2"/>
<dbReference type="Proteomes" id="UP000287394">
    <property type="component" value="Chromosome"/>
</dbReference>
<evidence type="ECO:0000313" key="1">
    <source>
        <dbReference type="EMBL" id="BDI34297.1"/>
    </source>
</evidence>
<dbReference type="InterPro" id="IPR029050">
    <property type="entry name" value="Immunoprotect_excell_Ig-like"/>
</dbReference>
<keyword evidence="2" id="KW-1185">Reference proteome</keyword>
<name>A0A402CWV9_9BACT</name>